<evidence type="ECO:0000256" key="2">
    <source>
        <dbReference type="SAM" id="SignalP"/>
    </source>
</evidence>
<evidence type="ECO:0000313" key="4">
    <source>
        <dbReference type="EMBL" id="RLZ10764.1"/>
    </source>
</evidence>
<evidence type="ECO:0000256" key="1">
    <source>
        <dbReference type="ARBA" id="ARBA00022729"/>
    </source>
</evidence>
<dbReference type="EMBL" id="RDOJ01000006">
    <property type="protein sequence ID" value="RLZ10764.1"/>
    <property type="molecule type" value="Genomic_DNA"/>
</dbReference>
<dbReference type="PROSITE" id="PS50060">
    <property type="entry name" value="MAM_2"/>
    <property type="match status" value="1"/>
</dbReference>
<dbReference type="InterPro" id="IPR000998">
    <property type="entry name" value="MAM_dom"/>
</dbReference>
<proteinExistence type="predicted"/>
<keyword evidence="5" id="KW-1185">Reference proteome</keyword>
<dbReference type="Pfam" id="PF18962">
    <property type="entry name" value="Por_Secre_tail"/>
    <property type="match status" value="1"/>
</dbReference>
<dbReference type="OrthoDB" id="614723at2"/>
<dbReference type="Pfam" id="PF00629">
    <property type="entry name" value="MAM"/>
    <property type="match status" value="1"/>
</dbReference>
<feature type="chain" id="PRO_5018042017" evidence="2">
    <location>
        <begin position="21"/>
        <end position="959"/>
    </location>
</feature>
<dbReference type="SMART" id="SM00137">
    <property type="entry name" value="MAM"/>
    <property type="match status" value="1"/>
</dbReference>
<dbReference type="NCBIfam" id="TIGR04183">
    <property type="entry name" value="Por_Secre_tail"/>
    <property type="match status" value="1"/>
</dbReference>
<keyword evidence="1 2" id="KW-0732">Signal</keyword>
<organism evidence="4 5">
    <name type="scientific">Faecalibacter macacae</name>
    <dbReference type="NCBI Taxonomy" id="1859289"/>
    <lineage>
        <taxon>Bacteria</taxon>
        <taxon>Pseudomonadati</taxon>
        <taxon>Bacteroidota</taxon>
        <taxon>Flavobacteriia</taxon>
        <taxon>Flavobacteriales</taxon>
        <taxon>Weeksellaceae</taxon>
        <taxon>Faecalibacter</taxon>
    </lineage>
</organism>
<reference evidence="4 5" key="1">
    <citation type="submission" date="2018-10" db="EMBL/GenBank/DDBJ databases">
        <authorList>
            <person name="Chen X."/>
        </authorList>
    </citation>
    <scope>NUCLEOTIDE SEQUENCE [LARGE SCALE GENOMIC DNA]</scope>
    <source>
        <strain evidence="4 5">YIM 102668</strain>
    </source>
</reference>
<protein>
    <submittedName>
        <fullName evidence="4">T9SS C-terminal target domain-containing protein</fullName>
    </submittedName>
</protein>
<dbReference type="GO" id="GO:0016020">
    <property type="term" value="C:membrane"/>
    <property type="evidence" value="ECO:0007669"/>
    <property type="project" value="InterPro"/>
</dbReference>
<gene>
    <name evidence="4" type="ORF">EAH69_06360</name>
</gene>
<evidence type="ECO:0000259" key="3">
    <source>
        <dbReference type="PROSITE" id="PS50060"/>
    </source>
</evidence>
<evidence type="ECO:0000313" key="5">
    <source>
        <dbReference type="Proteomes" id="UP000275348"/>
    </source>
</evidence>
<accession>A0A3L9MHF9</accession>
<sequence length="959" mass="103823">MRKTLLSLAFLATISNTVDAQYFTENFDGNGPGIGAWTTLDLDGLIVAPNVNFITNGWNVIDLDGENGRFGGPAGDHAAASTSWYSPAGSSNDWLITPLINLTGSTSPILKYSAKSQDPEYLDGYVLKVAPNGGNTVSDFTDTLFTTNGETASEGKPWTERVFSLVQYAGQSIRIAWVNNSNDKFMLLVDDISVEEYVAPSVLTLPFHESFDSNSNSRNNWTNINVDGNASWSFAIGSTSTITTPKAGDANARFVSVNGENTPITKFVSPVISAGTSTNAFLEFYHGNPTWAGDTNALKVYYRLSDTEEWVELFSKDTPTEEWTKEQIQLPAVSTTMQFAFEGINNWGRANVIDEVKVNAGLIPMTVTLPFNETFEDDSSTRAGWTQQSVDGNAEWTYATGASGGTVTTAHNGTKNARFVSVNGDNTPVTKLVTPIVNVGNANKAYLEFHYAQQAWGSDINALKVFYRTSPTSDWVEIYQKETATSTWTKKQIQLPEVSNELQIAFEGINNWGRTNVIDDVQIIAGETPLIVGECGFNSPSNALENGVGNTKTFAYANDFTVNAATKLDVSQVSFNLVSQTSSIESARVTLLTDNNGKPGDVIYTFTGAPSATQSNGTNFNFDFSTYTLNLPETLSLTNDTNRHQVYWMQVDEVVTANANAYFEVTSLTNTPNPLYVFDTNTDAWRELEYDGVFSVIGECEELEVDVPCEFETPSNEIENGHGSISGAEIAHDFQVEDGTMFNLQSVAVNILSSTGVNSATVKVYADDNGVPGSILATVSGAPTTRQSIGSSFGFDSSTYTFNLPSTVSLEGGNTYWVGVTQAVYASGTNGYWESTSVLNSNNTGKFKGTSGVWDDFSEGEWDGVFKIIGECGSLSINDEVIDVTKLSFYPNPVTDVLYVKHKLAVEGVDVFNLAGQKVMATKVKADGSVNLSSLPKGVYIVNATLADGTNQTFKVIKK</sequence>
<dbReference type="Gene3D" id="2.60.120.200">
    <property type="match status" value="3"/>
</dbReference>
<dbReference type="InterPro" id="IPR026444">
    <property type="entry name" value="Secre_tail"/>
</dbReference>
<comment type="caution">
    <text evidence="4">The sequence shown here is derived from an EMBL/GenBank/DDBJ whole genome shotgun (WGS) entry which is preliminary data.</text>
</comment>
<feature type="signal peptide" evidence="2">
    <location>
        <begin position="1"/>
        <end position="20"/>
    </location>
</feature>
<dbReference type="NCBIfam" id="NF041539">
    <property type="entry name" value="choice_anch_R"/>
    <property type="match status" value="1"/>
</dbReference>
<dbReference type="Proteomes" id="UP000275348">
    <property type="component" value="Unassembled WGS sequence"/>
</dbReference>
<dbReference type="NCBIfam" id="NF038128">
    <property type="entry name" value="choice_anch_J"/>
    <property type="match status" value="3"/>
</dbReference>
<dbReference type="AlphaFoldDB" id="A0A3L9MHF9"/>
<feature type="domain" description="MAM" evidence="3">
    <location>
        <begin position="371"/>
        <end position="537"/>
    </location>
</feature>
<dbReference type="RefSeq" id="WP_121934349.1">
    <property type="nucleotide sequence ID" value="NZ_RDOJ01000006.1"/>
</dbReference>
<name>A0A3L9MHF9_9FLAO</name>